<dbReference type="STRING" id="1423795.FD12_GL001373"/>
<evidence type="ECO:0000313" key="4">
    <source>
        <dbReference type="Proteomes" id="UP000321569"/>
    </source>
</evidence>
<name>A0A512PLJ0_9LACO</name>
<reference evidence="3 4" key="1">
    <citation type="submission" date="2019-07" db="EMBL/GenBank/DDBJ databases">
        <title>Whole genome shotgun sequence of Lactobacillus rapi NBRC 109618.</title>
        <authorList>
            <person name="Hosoyama A."/>
            <person name="Uohara A."/>
            <person name="Ohji S."/>
            <person name="Ichikawa N."/>
        </authorList>
    </citation>
    <scope>NUCLEOTIDE SEQUENCE [LARGE SCALE GENOMIC DNA]</scope>
    <source>
        <strain evidence="3 4">NBRC 109618</strain>
    </source>
</reference>
<dbReference type="Gene3D" id="3.20.20.80">
    <property type="entry name" value="Glycosidases"/>
    <property type="match status" value="1"/>
</dbReference>
<dbReference type="GO" id="GO:0003796">
    <property type="term" value="F:lysozyme activity"/>
    <property type="evidence" value="ECO:0007669"/>
    <property type="project" value="InterPro"/>
</dbReference>
<accession>A0A512PLJ0</accession>
<dbReference type="Pfam" id="PF01183">
    <property type="entry name" value="Glyco_hydro_25"/>
    <property type="match status" value="1"/>
</dbReference>
<evidence type="ECO:0000313" key="3">
    <source>
        <dbReference type="EMBL" id="GEP72052.1"/>
    </source>
</evidence>
<organism evidence="3 4">
    <name type="scientific">Lentilactobacillus rapi</name>
    <dbReference type="NCBI Taxonomy" id="481723"/>
    <lineage>
        <taxon>Bacteria</taxon>
        <taxon>Bacillati</taxon>
        <taxon>Bacillota</taxon>
        <taxon>Bacilli</taxon>
        <taxon>Lactobacillales</taxon>
        <taxon>Lactobacillaceae</taxon>
        <taxon>Lentilactobacillus</taxon>
    </lineage>
</organism>
<dbReference type="InterPro" id="IPR017853">
    <property type="entry name" value="GH"/>
</dbReference>
<comment type="caution">
    <text evidence="3">The sequence shown here is derived from an EMBL/GenBank/DDBJ whole genome shotgun (WGS) entry which is preliminary data.</text>
</comment>
<comment type="similarity">
    <text evidence="1">Belongs to the glycosyl hydrolase 25 family.</text>
</comment>
<feature type="domain" description="DUF5776" evidence="2">
    <location>
        <begin position="222"/>
        <end position="292"/>
    </location>
</feature>
<evidence type="ECO:0000259" key="2">
    <source>
        <dbReference type="Pfam" id="PF19087"/>
    </source>
</evidence>
<dbReference type="AlphaFoldDB" id="A0A512PLJ0"/>
<protein>
    <recommendedName>
        <fullName evidence="2">DUF5776 domain-containing protein</fullName>
    </recommendedName>
</protein>
<dbReference type="RefSeq" id="WP_054749070.1">
    <property type="nucleotide sequence ID" value="NZ_BKAM01000007.1"/>
</dbReference>
<dbReference type="SUPFAM" id="SSF51445">
    <property type="entry name" value="(Trans)glycosidases"/>
    <property type="match status" value="1"/>
</dbReference>
<proteinExistence type="inferred from homology"/>
<dbReference type="InterPro" id="IPR002053">
    <property type="entry name" value="Glyco_hydro_25"/>
</dbReference>
<dbReference type="PROSITE" id="PS51904">
    <property type="entry name" value="GLYCOSYL_HYDROL_F25_2"/>
    <property type="match status" value="1"/>
</dbReference>
<dbReference type="Pfam" id="PF19087">
    <property type="entry name" value="DUF5776"/>
    <property type="match status" value="2"/>
</dbReference>
<dbReference type="GO" id="GO:0009253">
    <property type="term" value="P:peptidoglycan catabolic process"/>
    <property type="evidence" value="ECO:0007669"/>
    <property type="project" value="InterPro"/>
</dbReference>
<sequence>MARYFNDVASYQSALVSFYRTLKAHGSRGVVVKTSQGGYGGTPYVNQRGQAQVKAAKTVGLKVALYHYGTFNSTRYGTGDPATEAHLMANTAKAWGCGKDTIMVLDAEDPSLRTQVSADAALFYTALRRYGFHNFDIYFPASWYWAGRIKIGTSFKLGGWPASYGSASSGVSGAKSWQYTDDWQGLHVDGSLDYGGQYTGATKYAKKKPNPKLTKDNVDDYYYTYNPKRIIVKETIYQHKNNQLGSKASRGRKLVAGTAVDIARLHFSGDSVPVPYFELANGTYITANRYFVKNAYYELPNLKAIEVVKSTYLYRDLKRTKVVKRVHKPTNRWPKGTPFDVTKVIHVDGTWVLKLANGFYCTAYKKYVKKTK</sequence>
<evidence type="ECO:0000256" key="1">
    <source>
        <dbReference type="ARBA" id="ARBA00010646"/>
    </source>
</evidence>
<dbReference type="Proteomes" id="UP000321569">
    <property type="component" value="Unassembled WGS sequence"/>
</dbReference>
<gene>
    <name evidence="3" type="ORF">LRA02_09200</name>
</gene>
<dbReference type="InterPro" id="IPR044081">
    <property type="entry name" value="DUF5776"/>
</dbReference>
<dbReference type="OrthoDB" id="2312598at2"/>
<dbReference type="GO" id="GO:0016998">
    <property type="term" value="P:cell wall macromolecule catabolic process"/>
    <property type="evidence" value="ECO:0007669"/>
    <property type="project" value="InterPro"/>
</dbReference>
<feature type="domain" description="DUF5776" evidence="2">
    <location>
        <begin position="296"/>
        <end position="368"/>
    </location>
</feature>
<dbReference type="EMBL" id="BKAM01000007">
    <property type="protein sequence ID" value="GEP72052.1"/>
    <property type="molecule type" value="Genomic_DNA"/>
</dbReference>